<dbReference type="RefSeq" id="WP_237891895.1">
    <property type="nucleotide sequence ID" value="NZ_JAKLTY010000039.1"/>
</dbReference>
<dbReference type="EMBL" id="JAKLTY010000039">
    <property type="protein sequence ID" value="MCG2632285.1"/>
    <property type="molecule type" value="Genomic_DNA"/>
</dbReference>
<dbReference type="Pfam" id="PF12833">
    <property type="entry name" value="HTH_18"/>
    <property type="match status" value="1"/>
</dbReference>
<dbReference type="SUPFAM" id="SSF46689">
    <property type="entry name" value="Homeodomain-like"/>
    <property type="match status" value="1"/>
</dbReference>
<evidence type="ECO:0000313" key="6">
    <source>
        <dbReference type="Proteomes" id="UP001139054"/>
    </source>
</evidence>
<dbReference type="AlphaFoldDB" id="A0A9X1RIJ0"/>
<dbReference type="InterPro" id="IPR009057">
    <property type="entry name" value="Homeodomain-like_sf"/>
</dbReference>
<proteinExistence type="predicted"/>
<gene>
    <name evidence="5" type="ORF">L6654_37330</name>
</gene>
<dbReference type="PANTHER" id="PTHR46796">
    <property type="entry name" value="HTH-TYPE TRANSCRIPTIONAL ACTIVATOR RHAS-RELATED"/>
    <property type="match status" value="1"/>
</dbReference>
<dbReference type="Gene3D" id="1.10.10.60">
    <property type="entry name" value="Homeodomain-like"/>
    <property type="match status" value="1"/>
</dbReference>
<dbReference type="InterPro" id="IPR050204">
    <property type="entry name" value="AraC_XylS_family_regulators"/>
</dbReference>
<organism evidence="5 6">
    <name type="scientific">Bradyrhizobium zhengyangense</name>
    <dbReference type="NCBI Taxonomy" id="2911009"/>
    <lineage>
        <taxon>Bacteria</taxon>
        <taxon>Pseudomonadati</taxon>
        <taxon>Pseudomonadota</taxon>
        <taxon>Alphaproteobacteria</taxon>
        <taxon>Hyphomicrobiales</taxon>
        <taxon>Nitrobacteraceae</taxon>
        <taxon>Bradyrhizobium</taxon>
    </lineage>
</organism>
<dbReference type="GO" id="GO:0003700">
    <property type="term" value="F:DNA-binding transcription factor activity"/>
    <property type="evidence" value="ECO:0007669"/>
    <property type="project" value="InterPro"/>
</dbReference>
<keyword evidence="1" id="KW-0805">Transcription regulation</keyword>
<dbReference type="SMART" id="SM00342">
    <property type="entry name" value="HTH_ARAC"/>
    <property type="match status" value="1"/>
</dbReference>
<name>A0A9X1RIJ0_9BRAD</name>
<evidence type="ECO:0000256" key="1">
    <source>
        <dbReference type="ARBA" id="ARBA00023015"/>
    </source>
</evidence>
<evidence type="ECO:0000259" key="4">
    <source>
        <dbReference type="PROSITE" id="PS01124"/>
    </source>
</evidence>
<dbReference type="PROSITE" id="PS01124">
    <property type="entry name" value="HTH_ARAC_FAMILY_2"/>
    <property type="match status" value="1"/>
</dbReference>
<dbReference type="Proteomes" id="UP001139054">
    <property type="component" value="Unassembled WGS sequence"/>
</dbReference>
<keyword evidence="2" id="KW-0238">DNA-binding</keyword>
<reference evidence="5" key="1">
    <citation type="submission" date="2022-01" db="EMBL/GenBank/DDBJ databases">
        <title>Genome sequnece data of strain Bradyrhizobium sp. nov.</title>
        <authorList>
            <person name="Zhang J."/>
        </authorList>
    </citation>
    <scope>NUCLEOTIDE SEQUENCE</scope>
    <source>
        <strain evidence="5">WYCCWR 13023</strain>
    </source>
</reference>
<evidence type="ECO:0000313" key="5">
    <source>
        <dbReference type="EMBL" id="MCG2632285.1"/>
    </source>
</evidence>
<dbReference type="PANTHER" id="PTHR46796:SF12">
    <property type="entry name" value="HTH-TYPE DNA-BINDING TRANSCRIPTIONAL ACTIVATOR EUTR"/>
    <property type="match status" value="1"/>
</dbReference>
<evidence type="ECO:0000256" key="2">
    <source>
        <dbReference type="ARBA" id="ARBA00023125"/>
    </source>
</evidence>
<dbReference type="InterPro" id="IPR018060">
    <property type="entry name" value="HTH_AraC"/>
</dbReference>
<comment type="caution">
    <text evidence="5">The sequence shown here is derived from an EMBL/GenBank/DDBJ whole genome shotgun (WGS) entry which is preliminary data.</text>
</comment>
<evidence type="ECO:0000256" key="3">
    <source>
        <dbReference type="ARBA" id="ARBA00023163"/>
    </source>
</evidence>
<keyword evidence="3" id="KW-0804">Transcription</keyword>
<accession>A0A9X1RIJ0</accession>
<protein>
    <submittedName>
        <fullName evidence="5">Helix-turn-helix domain-containing protein</fullName>
    </submittedName>
</protein>
<dbReference type="GO" id="GO:0043565">
    <property type="term" value="F:sequence-specific DNA binding"/>
    <property type="evidence" value="ECO:0007669"/>
    <property type="project" value="InterPro"/>
</dbReference>
<feature type="domain" description="HTH araC/xylS-type" evidence="4">
    <location>
        <begin position="210"/>
        <end position="315"/>
    </location>
</feature>
<sequence length="331" mass="36270">MGQFLLVDSKKLDGFEGLHQAVHGSHVDVMQLGRGRLRGTLSHVGIDDFSLSIGTFNVGMRTQRVSSDDKLIIGMLLSAEERVAHWSFDMQLNDVLVIPPLLEHDGVFHGASAYAAMRFDLGEVTSLFGGEARLSDPDTWRSRGHFRADIETGAIASRRLVRIMSHLRTHSGGLTLSTADFWKRSIVECMAANVMSALPPDDEGWLPSARRLIRRVEEHLDAAGNRPVHVAEICAALSVSRRTLHRAFQEVFGLGPVSFLRHKRLCAVHSILRDSAPGSVTVAAVAMGQGFYELGRFAQYYLAMFGERPSQTLGGVTLLAEGDDIARAELG</sequence>